<dbReference type="Pfam" id="PF13305">
    <property type="entry name" value="TetR_C_33"/>
    <property type="match status" value="1"/>
</dbReference>
<dbReference type="PRINTS" id="PR00455">
    <property type="entry name" value="HTHTETR"/>
</dbReference>
<gene>
    <name evidence="6" type="ORF">RSO01_74970</name>
</gene>
<accession>A0A512NN09</accession>
<dbReference type="GO" id="GO:0000976">
    <property type="term" value="F:transcription cis-regulatory region binding"/>
    <property type="evidence" value="ECO:0007669"/>
    <property type="project" value="TreeGrafter"/>
</dbReference>
<reference evidence="6 7" key="1">
    <citation type="submission" date="2019-07" db="EMBL/GenBank/DDBJ databases">
        <title>Whole genome shotgun sequence of Reyranella soli NBRC 108950.</title>
        <authorList>
            <person name="Hosoyama A."/>
            <person name="Uohara A."/>
            <person name="Ohji S."/>
            <person name="Ichikawa N."/>
        </authorList>
    </citation>
    <scope>NUCLEOTIDE SEQUENCE [LARGE SCALE GENOMIC DNA]</scope>
    <source>
        <strain evidence="6 7">NBRC 108950</strain>
    </source>
</reference>
<dbReference type="SUPFAM" id="SSF48498">
    <property type="entry name" value="Tetracyclin repressor-like, C-terminal domain"/>
    <property type="match status" value="1"/>
</dbReference>
<dbReference type="InterPro" id="IPR001647">
    <property type="entry name" value="HTH_TetR"/>
</dbReference>
<dbReference type="InterPro" id="IPR036271">
    <property type="entry name" value="Tet_transcr_reg_TetR-rel_C_sf"/>
</dbReference>
<feature type="domain" description="HTH tetR-type" evidence="5">
    <location>
        <begin position="7"/>
        <end position="67"/>
    </location>
</feature>
<name>A0A512NN09_9HYPH</name>
<dbReference type="GO" id="GO:0003700">
    <property type="term" value="F:DNA-binding transcription factor activity"/>
    <property type="evidence" value="ECO:0007669"/>
    <property type="project" value="TreeGrafter"/>
</dbReference>
<keyword evidence="7" id="KW-1185">Reference proteome</keyword>
<dbReference type="SUPFAM" id="SSF46689">
    <property type="entry name" value="Homeodomain-like"/>
    <property type="match status" value="1"/>
</dbReference>
<dbReference type="InterPro" id="IPR025996">
    <property type="entry name" value="MT1864/Rv1816-like_C"/>
</dbReference>
<evidence type="ECO:0000256" key="4">
    <source>
        <dbReference type="PROSITE-ProRule" id="PRU00335"/>
    </source>
</evidence>
<protein>
    <recommendedName>
        <fullName evidence="5">HTH tetR-type domain-containing protein</fullName>
    </recommendedName>
</protein>
<dbReference type="RefSeq" id="WP_147155679.1">
    <property type="nucleotide sequence ID" value="NZ_BKAJ01000158.1"/>
</dbReference>
<dbReference type="Proteomes" id="UP000321058">
    <property type="component" value="Unassembled WGS sequence"/>
</dbReference>
<dbReference type="PROSITE" id="PS50977">
    <property type="entry name" value="HTH_TETR_2"/>
    <property type="match status" value="1"/>
</dbReference>
<sequence length="195" mass="21549">MPRQADPTLPGRIVEAAYALWRKDGDGAVTLRDVARRAGTTTPSVYAHFADRAAILRAVRMLAHDRFVAALAKSKSVIDACGRMLAFADEHPRDYELLFGYGFRDRVEPTVQAAQFAIFEGYIRQAGVAEPDVRPTAFAIRNLVHGAAMFRLAQDEPGPWWPESRAACLDACALLLERRSTRRPASRGRRQPGGS</sequence>
<organism evidence="6 7">
    <name type="scientific">Reyranella soli</name>
    <dbReference type="NCBI Taxonomy" id="1230389"/>
    <lineage>
        <taxon>Bacteria</taxon>
        <taxon>Pseudomonadati</taxon>
        <taxon>Pseudomonadota</taxon>
        <taxon>Alphaproteobacteria</taxon>
        <taxon>Hyphomicrobiales</taxon>
        <taxon>Reyranellaceae</taxon>
        <taxon>Reyranella</taxon>
    </lineage>
</organism>
<comment type="caution">
    <text evidence="6">The sequence shown here is derived from an EMBL/GenBank/DDBJ whole genome shotgun (WGS) entry which is preliminary data.</text>
</comment>
<dbReference type="AlphaFoldDB" id="A0A512NN09"/>
<evidence type="ECO:0000256" key="3">
    <source>
        <dbReference type="ARBA" id="ARBA00023163"/>
    </source>
</evidence>
<keyword evidence="3" id="KW-0804">Transcription</keyword>
<evidence type="ECO:0000259" key="5">
    <source>
        <dbReference type="PROSITE" id="PS50977"/>
    </source>
</evidence>
<dbReference type="InterPro" id="IPR009057">
    <property type="entry name" value="Homeodomain-like_sf"/>
</dbReference>
<dbReference type="Gene3D" id="1.10.357.10">
    <property type="entry name" value="Tetracycline Repressor, domain 2"/>
    <property type="match status" value="1"/>
</dbReference>
<keyword evidence="1" id="KW-0805">Transcription regulation</keyword>
<evidence type="ECO:0000313" key="6">
    <source>
        <dbReference type="EMBL" id="GEP60331.1"/>
    </source>
</evidence>
<dbReference type="InterPro" id="IPR050109">
    <property type="entry name" value="HTH-type_TetR-like_transc_reg"/>
</dbReference>
<dbReference type="OrthoDB" id="7056813at2"/>
<dbReference type="PANTHER" id="PTHR30055">
    <property type="entry name" value="HTH-TYPE TRANSCRIPTIONAL REGULATOR RUTR"/>
    <property type="match status" value="1"/>
</dbReference>
<proteinExistence type="predicted"/>
<keyword evidence="2 4" id="KW-0238">DNA-binding</keyword>
<evidence type="ECO:0000256" key="2">
    <source>
        <dbReference type="ARBA" id="ARBA00023125"/>
    </source>
</evidence>
<evidence type="ECO:0000313" key="7">
    <source>
        <dbReference type="Proteomes" id="UP000321058"/>
    </source>
</evidence>
<dbReference type="PANTHER" id="PTHR30055:SF220">
    <property type="entry name" value="TETR-FAMILY REGULATORY PROTEIN"/>
    <property type="match status" value="1"/>
</dbReference>
<dbReference type="Pfam" id="PF00440">
    <property type="entry name" value="TetR_N"/>
    <property type="match status" value="1"/>
</dbReference>
<feature type="DNA-binding region" description="H-T-H motif" evidence="4">
    <location>
        <begin position="30"/>
        <end position="49"/>
    </location>
</feature>
<evidence type="ECO:0000256" key="1">
    <source>
        <dbReference type="ARBA" id="ARBA00023015"/>
    </source>
</evidence>
<dbReference type="EMBL" id="BKAJ01000158">
    <property type="protein sequence ID" value="GEP60331.1"/>
    <property type="molecule type" value="Genomic_DNA"/>
</dbReference>